<protein>
    <submittedName>
        <fullName evidence="4">Sugar transferase</fullName>
    </submittedName>
</protein>
<evidence type="ECO:0000313" key="5">
    <source>
        <dbReference type="Proteomes" id="UP000461754"/>
    </source>
</evidence>
<dbReference type="InterPro" id="IPR058591">
    <property type="entry name" value="Gtf3_N"/>
</dbReference>
<evidence type="ECO:0000259" key="3">
    <source>
        <dbReference type="Pfam" id="PF26337"/>
    </source>
</evidence>
<gene>
    <name evidence="4" type="ORF">FYJ52_04070</name>
</gene>
<dbReference type="InterPro" id="IPR058592">
    <property type="entry name" value="Gtf3_C"/>
</dbReference>
<dbReference type="EMBL" id="VUMO01000004">
    <property type="protein sequence ID" value="MSS19582.1"/>
    <property type="molecule type" value="Genomic_DNA"/>
</dbReference>
<organism evidence="4 5">
    <name type="scientific">Pseudoramibacter porci</name>
    <dbReference type="NCBI Taxonomy" id="2606631"/>
    <lineage>
        <taxon>Bacteria</taxon>
        <taxon>Bacillati</taxon>
        <taxon>Bacillota</taxon>
        <taxon>Clostridia</taxon>
        <taxon>Eubacteriales</taxon>
        <taxon>Eubacteriaceae</taxon>
        <taxon>Pseudoramibacter</taxon>
    </lineage>
</organism>
<dbReference type="RefSeq" id="WP_154575992.1">
    <property type="nucleotide sequence ID" value="NZ_VUMO01000004.1"/>
</dbReference>
<evidence type="ECO:0000313" key="4">
    <source>
        <dbReference type="EMBL" id="MSS19582.1"/>
    </source>
</evidence>
<dbReference type="Pfam" id="PF26337">
    <property type="entry name" value="Gtf3_C"/>
    <property type="match status" value="1"/>
</dbReference>
<feature type="domain" description="Glucosyltransferase 3-like C-terminal" evidence="3">
    <location>
        <begin position="185"/>
        <end position="349"/>
    </location>
</feature>
<dbReference type="GO" id="GO:0016740">
    <property type="term" value="F:transferase activity"/>
    <property type="evidence" value="ECO:0007669"/>
    <property type="project" value="UniProtKB-KW"/>
</dbReference>
<comment type="caution">
    <text evidence="4">The sequence shown here is derived from an EMBL/GenBank/DDBJ whole genome shotgun (WGS) entry which is preliminary data.</text>
</comment>
<keyword evidence="5" id="KW-1185">Reference proteome</keyword>
<dbReference type="PIRSF" id="PIRSF007023">
    <property type="entry name" value="UDP-Galf_transf"/>
    <property type="match status" value="1"/>
</dbReference>
<evidence type="ECO:0000259" key="2">
    <source>
        <dbReference type="Pfam" id="PF26334"/>
    </source>
</evidence>
<keyword evidence="1 4" id="KW-0808">Transferase</keyword>
<proteinExistence type="predicted"/>
<sequence length="355" mass="41121">MIIGKINKYQIVQIEKENNNAGTKAVVDIAHFADEMDYNRCTIMIPASKNVIDKIRKHLDFIKTWNSISKKIEENSIVLLQHPFHFKQLNRYRNLCKMKKKNIHFICVVHDVESLRGYRDSQYYEEEFQQMMNIADVIIVHNQVMKHYFVEKGFPENKIISLEIFDYLTDYHDHSEEIPEYYQYIIIAGNLDSNKSKYIGELDQINDIGIELYGPNCDKRLLNKSNIHYNGVKPADQLPQIIDAGFGLVWDGDSIDTCSGASGNYLRYNNPHKLSLYIASGIPVIIWKDAAEASFVRENKLGICVGSLKEAAERINNCTRDDYENYKKAVVQIQRKICNGYFTKKTLKTAEELLI</sequence>
<feature type="domain" description="Glucosyltransferase 3-like N-terminal" evidence="2">
    <location>
        <begin position="8"/>
        <end position="164"/>
    </location>
</feature>
<accession>A0A7X2T9N9</accession>
<dbReference type="SUPFAM" id="SSF53756">
    <property type="entry name" value="UDP-Glycosyltransferase/glycogen phosphorylase"/>
    <property type="match status" value="1"/>
</dbReference>
<reference evidence="4 5" key="1">
    <citation type="submission" date="2019-08" db="EMBL/GenBank/DDBJ databases">
        <title>In-depth cultivation of the pig gut microbiome towards novel bacterial diversity and tailored functional studies.</title>
        <authorList>
            <person name="Wylensek D."/>
            <person name="Hitch T.C.A."/>
            <person name="Clavel T."/>
        </authorList>
    </citation>
    <scope>NUCLEOTIDE SEQUENCE [LARGE SCALE GENOMIC DNA]</scope>
    <source>
        <strain evidence="4 5">RF-744-FAT-4</strain>
    </source>
</reference>
<evidence type="ECO:0000256" key="1">
    <source>
        <dbReference type="ARBA" id="ARBA00022679"/>
    </source>
</evidence>
<dbReference type="AlphaFoldDB" id="A0A7X2T9N9"/>
<name>A0A7X2T9N9_9FIRM</name>
<dbReference type="Pfam" id="PF26334">
    <property type="entry name" value="Gtf3_N"/>
    <property type="match status" value="1"/>
</dbReference>
<dbReference type="Gene3D" id="3.40.50.2000">
    <property type="entry name" value="Glycogen Phosphorylase B"/>
    <property type="match status" value="2"/>
</dbReference>
<dbReference type="Proteomes" id="UP000461754">
    <property type="component" value="Unassembled WGS sequence"/>
</dbReference>